<dbReference type="Gene3D" id="3.30.420.10">
    <property type="entry name" value="Ribonuclease H-like superfamily/Ribonuclease H"/>
    <property type="match status" value="1"/>
</dbReference>
<dbReference type="SUPFAM" id="SSF53098">
    <property type="entry name" value="Ribonuclease H-like"/>
    <property type="match status" value="1"/>
</dbReference>
<gene>
    <name evidence="2" type="ORF">LAZ67_2003699</name>
</gene>
<dbReference type="EMBL" id="CP092864">
    <property type="protein sequence ID" value="UYV63306.1"/>
    <property type="molecule type" value="Genomic_DNA"/>
</dbReference>
<dbReference type="InterPro" id="IPR036397">
    <property type="entry name" value="RNaseH_sf"/>
</dbReference>
<evidence type="ECO:0000259" key="1">
    <source>
        <dbReference type="PROSITE" id="PS50878"/>
    </source>
</evidence>
<dbReference type="PROSITE" id="PS50878">
    <property type="entry name" value="RT_POL"/>
    <property type="match status" value="1"/>
</dbReference>
<dbReference type="InterPro" id="IPR002156">
    <property type="entry name" value="RNaseH_domain"/>
</dbReference>
<sequence>MESLIAKIPGVVVYLDDILVTGKDEMEHDLRLREVLKSIQRMGLTLKKEKDSTCGRTTYPVEVQVQVEGDLVVAKDQGHAEFDRTGLYSGENLRILLHKLRPILEYAAPAWINAIYKSELSAIDSALKNINLPSKIIIYSDSRAAIYTLQTCFSSQELLKSITKSVNRLQANSSVTVQWLTAHVENELTDFLAKSGALGHPEVRKSTTQLDERDLLRTIKTQCLQEWKFTAADDWYRAGGTRTNSVLPRDQQSLISRLKSENRNIWYVFCAIWTSFCDMATTEAKSSTNLKDDNKGYKDTLLNNPGGRVGDLFDPEMVAGGAAGLVEEVVKV</sequence>
<dbReference type="InterPro" id="IPR000477">
    <property type="entry name" value="RT_dom"/>
</dbReference>
<dbReference type="Gene3D" id="3.30.70.270">
    <property type="match status" value="1"/>
</dbReference>
<dbReference type="InterPro" id="IPR043502">
    <property type="entry name" value="DNA/RNA_pol_sf"/>
</dbReference>
<evidence type="ECO:0000313" key="3">
    <source>
        <dbReference type="Proteomes" id="UP001235939"/>
    </source>
</evidence>
<protein>
    <submittedName>
        <fullName evidence="2">K02A2.6-like</fullName>
    </submittedName>
</protein>
<accession>A0ABY6K388</accession>
<reference evidence="2 3" key="1">
    <citation type="submission" date="2022-01" db="EMBL/GenBank/DDBJ databases">
        <title>A chromosomal length assembly of Cordylochernes scorpioides.</title>
        <authorList>
            <person name="Zeh D."/>
            <person name="Zeh J."/>
        </authorList>
    </citation>
    <scope>NUCLEOTIDE SEQUENCE [LARGE SCALE GENOMIC DNA]</scope>
    <source>
        <strain evidence="2">IN4F17</strain>
        <tissue evidence="2">Whole Body</tissue>
    </source>
</reference>
<dbReference type="Proteomes" id="UP001235939">
    <property type="component" value="Chromosome 02"/>
</dbReference>
<evidence type="ECO:0000313" key="2">
    <source>
        <dbReference type="EMBL" id="UYV63306.1"/>
    </source>
</evidence>
<dbReference type="InterPro" id="IPR043128">
    <property type="entry name" value="Rev_trsase/Diguanyl_cyclase"/>
</dbReference>
<keyword evidence="3" id="KW-1185">Reference proteome</keyword>
<dbReference type="InterPro" id="IPR012337">
    <property type="entry name" value="RNaseH-like_sf"/>
</dbReference>
<dbReference type="Pfam" id="PF00075">
    <property type="entry name" value="RNase_H"/>
    <property type="match status" value="1"/>
</dbReference>
<name>A0ABY6K388_9ARAC</name>
<organism evidence="2 3">
    <name type="scientific">Cordylochernes scorpioides</name>
    <dbReference type="NCBI Taxonomy" id="51811"/>
    <lineage>
        <taxon>Eukaryota</taxon>
        <taxon>Metazoa</taxon>
        <taxon>Ecdysozoa</taxon>
        <taxon>Arthropoda</taxon>
        <taxon>Chelicerata</taxon>
        <taxon>Arachnida</taxon>
        <taxon>Pseudoscorpiones</taxon>
        <taxon>Cheliferoidea</taxon>
        <taxon>Chernetidae</taxon>
        <taxon>Cordylochernes</taxon>
    </lineage>
</organism>
<dbReference type="SUPFAM" id="SSF56672">
    <property type="entry name" value="DNA/RNA polymerases"/>
    <property type="match status" value="1"/>
</dbReference>
<proteinExistence type="predicted"/>
<feature type="domain" description="Reverse transcriptase" evidence="1">
    <location>
        <begin position="1"/>
        <end position="93"/>
    </location>
</feature>